<feature type="repeat" description="ARM" evidence="13">
    <location>
        <begin position="1501"/>
        <end position="1544"/>
    </location>
</feature>
<dbReference type="InterPro" id="IPR016024">
    <property type="entry name" value="ARM-type_fold"/>
</dbReference>
<dbReference type="Gene3D" id="3.30.710.10">
    <property type="entry name" value="Potassium Channel Kv1.1, Chain A"/>
    <property type="match status" value="1"/>
</dbReference>
<keyword evidence="7" id="KW-0963">Cytoplasm</keyword>
<dbReference type="SMART" id="SM00875">
    <property type="entry name" value="BACK"/>
    <property type="match status" value="1"/>
</dbReference>
<dbReference type="InterPro" id="IPR056737">
    <property type="entry name" value="Beta-prop_ATRN-MKLN-like"/>
</dbReference>
<keyword evidence="12" id="KW-0965">Cell junction</keyword>
<sequence>MEDQEPWSPGPSPRFSLEFDLNLNENDHSGGFRSNSRENLGDGPGDQGSWSSRKIQCTESQVDRKFQLVPSPYNGKEPVQQRGGYGNFLPSTSTIPSENLILLYSKERKPELVSTEPINRKDFLFPSKKKTRTHIIDVVSEDRMSKYEPNSRENLGDVPGDQGSGFPGSSGFKSNSRENLGDGLGDQGCWSSRCNGQKKPNSRENLGDGPGDQGSGSSGSSGSRTTKVESGQFPFKLTPSGNLKVESSQVIFPMTNAAKIFTTISDFQVVFSSNKLSVLVADPKNTKVNIHPETKGKMAHDTDFSKTSAMDTIMSQAGFSSLGTLIGNTPIRSGNKESSEYESKQTSEILDPELNLGRLGYNGTDEITWQKVVLPEKKNLYLELYSRITNYTNADCKVYIDNEEFNCHLIDRCSASAFAFIYEWMITGEPSYKELNRENVLDIFNSAKYLKIKDLVEQCWAFIDHSDVFNEDTAFLLYMDAKEKELPEVRELMLPRIQGFFLMLVSSQNWLELEVEDVKTMLKSNYICVNCEMEIFMSAVRWLKHDWTNRDKHKYEILDCVRFGNIAPWQLVDIKRNPENPDFMDLAKDPKICKMIDDGLAMKKTNKTKIKKKKKIKKNNKKNYVIIKYWYGQENDDFQHWNAVLGLQEPPPRNWSGSDKTYFTYREFLIYLDQYRRNQLIEKNKPKMLAEPRYEPKDFAKRNQFLQSEKNSPRVPTMEEFLSKKKVKEMNIFPTLETNEWKDFHAKKRAAKRKPKRWMSRLEAAVIIQRAYRRYRKRKLRKMLRQEVRKKIRPNVPPVKLKKGKVLEMFTPSKNSIAKTRMNEISCTALSPIKKPLLSETSLFQKDRETVLVFGGLDPHNDYGVGRNSAKNIFRYVPDGNSWEFVGELPEPRHHHCVQFFKGRVYLVGGADPRENEIRGASAIVETMWSFDPVSRCWYSEPGLRQPRKNFGLVACNHSLYAIGGQGKQYDALRSLERYNIEKSQWEGQAPMRHCRTGLACAKYRNYIWVAGGISGSDKKRVLLDSVESYNYKSGQWTEIECPLSFPRCFGCMFVMSDRLYVIGGAGSASEKDKHTSSVGNIEAWDPDKIEWQNLTEMHIPRHGHSVAYLGTQIFITGGVTTMYRRALSSTECFCSQRGGSLGARNCLPTYWIIGTLRSHFATRITIRLLIIILFYSISNIHQMQCSVSQSHYQGDLPIASAKEQTIMWQQNTYMADSGIHSGATTQAPSITGKEEEEMDLFDLDQGYQGFTQDQVDEMNNQLNQTRSQRVRAAMFPGNTRGSSGVQCIEIPSTQFDPSHQTAVQRLSEPSQMLKHAVVNLINYQDDADLATRAIPELIKLLNDEDQVVVSQAAMMVHQLSKKEASRHAIMNSPQMVAALVRAISNSNDLETTKGAVGTLHKLSHHRQGLLAIFKSGGIPALVKLLSSPVESVLFYAITTLHNLLLHQDGSKMAVRLAGGLQKMVALLQRNNVKFLAIVTDCLQILAYGNQESKLIILASQGPIELVRIMRSYDYEKLLWTTSRVLKVLSVCSSNKPAIVEAGGMQALAMHLGNPSQRLVQNCLWTLRNLSDAATKVDGLESLLQSLVQVLASSDVNVVTCAAGILSNLTCNNQRNKVTVFQVGGVDALVRTIVSAGDREEITEPAVCALRHLTSRHVESEMAQNAVRLNYGIQVIVKLLNPPSRWPLVKAVIGLIRNLALCPANHAPLREHGAIHHLVQLLMRAFQDTQRRTSVASGAIQQPGTYADGVRMEEIVEGTVGALHILARESHNRAIIRQQMVIPIFVQLLFNDIENIQRVAAGVLCELAADKEGAEMIEQEGATAPLTELLHSRNEGVATYAAAVLFRMSEDKPQDYKKRLSMELTNSLFREENLWNPDLGMGADLQDILSPDQAYDNMYAQGPPSVHSSHGGRPYQQQGYDQIPIDMQGLEIGSHGGGNGSTYSAIDAMDVTGADPDLNFDTIDQLPTPPQDNNQVAAWYDTDL</sequence>
<dbReference type="Gene3D" id="1.25.40.420">
    <property type="match status" value="1"/>
</dbReference>
<feature type="compositionally biased region" description="Basic and acidic residues" evidence="14">
    <location>
        <begin position="146"/>
        <end position="155"/>
    </location>
</feature>
<evidence type="ECO:0000256" key="1">
    <source>
        <dbReference type="ARBA" id="ARBA00004282"/>
    </source>
</evidence>
<feature type="repeat" description="ARM" evidence="13">
    <location>
        <begin position="1333"/>
        <end position="1373"/>
    </location>
</feature>
<evidence type="ECO:0000256" key="5">
    <source>
        <dbReference type="ARBA" id="ARBA00022289"/>
    </source>
</evidence>
<dbReference type="Pfam" id="PF00514">
    <property type="entry name" value="Arm"/>
    <property type="match status" value="4"/>
</dbReference>
<keyword evidence="8" id="KW-0879">Wnt signaling pathway</keyword>
<dbReference type="PRINTS" id="PR01869">
    <property type="entry name" value="BCATNINFAMLY"/>
</dbReference>
<dbReference type="PANTHER" id="PTHR45976">
    <property type="entry name" value="ARMADILLO SEGMENT POLARITY PROTEIN"/>
    <property type="match status" value="1"/>
</dbReference>
<evidence type="ECO:0000256" key="8">
    <source>
        <dbReference type="ARBA" id="ARBA00022687"/>
    </source>
</evidence>
<comment type="caution">
    <text evidence="16">The sequence shown here is derived from an EMBL/GenBank/DDBJ whole genome shotgun (WGS) entry which is preliminary data.</text>
</comment>
<dbReference type="FunFam" id="1.25.10.10:FF:000015">
    <property type="entry name" value="Catenin beta-1"/>
    <property type="match status" value="1"/>
</dbReference>
<dbReference type="GO" id="GO:0016055">
    <property type="term" value="P:Wnt signaling pathway"/>
    <property type="evidence" value="ECO:0007669"/>
    <property type="project" value="UniProtKB-KW"/>
</dbReference>
<dbReference type="GO" id="GO:0005737">
    <property type="term" value="C:cytoplasm"/>
    <property type="evidence" value="ECO:0007669"/>
    <property type="project" value="UniProtKB-SubCell"/>
</dbReference>
<name>A0AAV8XPN2_9CUCU</name>
<gene>
    <name evidence="16" type="ORF">NQ318_003390</name>
</gene>
<keyword evidence="10" id="KW-0677">Repeat</keyword>
<evidence type="ECO:0000256" key="13">
    <source>
        <dbReference type="PROSITE-ProRule" id="PRU00259"/>
    </source>
</evidence>
<feature type="repeat" description="ARM" evidence="13">
    <location>
        <begin position="1671"/>
        <end position="1714"/>
    </location>
</feature>
<evidence type="ECO:0000313" key="16">
    <source>
        <dbReference type="EMBL" id="KAJ8940547.1"/>
    </source>
</evidence>
<feature type="compositionally biased region" description="Polar residues" evidence="14">
    <location>
        <begin position="189"/>
        <end position="199"/>
    </location>
</feature>
<dbReference type="InterPro" id="IPR006652">
    <property type="entry name" value="Kelch_1"/>
</dbReference>
<feature type="repeat" description="ARM" evidence="13">
    <location>
        <begin position="1459"/>
        <end position="1501"/>
    </location>
</feature>
<comment type="similarity">
    <text evidence="4">Belongs to the beta-catenin family.</text>
</comment>
<proteinExistence type="inferred from homology"/>
<feature type="repeat" description="ARM" evidence="13">
    <location>
        <begin position="1780"/>
        <end position="1822"/>
    </location>
</feature>
<comment type="subcellular location">
    <subcellularLocation>
        <location evidence="1">Cell junction</location>
    </subcellularLocation>
    <subcellularLocation>
        <location evidence="2">Cell membrane</location>
        <topology evidence="2">Peripheral membrane protein</topology>
        <orientation evidence="2">Cytoplasmic side</orientation>
    </subcellularLocation>
    <subcellularLocation>
        <location evidence="3">Cytoplasm</location>
    </subcellularLocation>
</comment>
<dbReference type="Gene3D" id="2.120.10.80">
    <property type="entry name" value="Kelch-type beta propeller"/>
    <property type="match status" value="2"/>
</dbReference>
<evidence type="ECO:0000313" key="17">
    <source>
        <dbReference type="Proteomes" id="UP001162162"/>
    </source>
</evidence>
<evidence type="ECO:0000256" key="6">
    <source>
        <dbReference type="ARBA" id="ARBA00022441"/>
    </source>
</evidence>
<dbReference type="CDD" id="cd14733">
    <property type="entry name" value="BACK"/>
    <property type="match status" value="1"/>
</dbReference>
<dbReference type="GO" id="GO:0045296">
    <property type="term" value="F:cadherin binding"/>
    <property type="evidence" value="ECO:0007669"/>
    <property type="project" value="InterPro"/>
</dbReference>
<evidence type="ECO:0000256" key="12">
    <source>
        <dbReference type="ARBA" id="ARBA00022949"/>
    </source>
</evidence>
<dbReference type="PROSITE" id="PS50176">
    <property type="entry name" value="ARM_REPEAT"/>
    <property type="match status" value="9"/>
</dbReference>
<evidence type="ECO:0000259" key="15">
    <source>
        <dbReference type="SMART" id="SM00875"/>
    </source>
</evidence>
<dbReference type="GO" id="GO:0007155">
    <property type="term" value="P:cell adhesion"/>
    <property type="evidence" value="ECO:0007669"/>
    <property type="project" value="UniProtKB-KW"/>
</dbReference>
<keyword evidence="11" id="KW-0130">Cell adhesion</keyword>
<dbReference type="InterPro" id="IPR011989">
    <property type="entry name" value="ARM-like"/>
</dbReference>
<evidence type="ECO:0000256" key="7">
    <source>
        <dbReference type="ARBA" id="ARBA00022490"/>
    </source>
</evidence>
<dbReference type="PROSITE" id="PS50096">
    <property type="entry name" value="IQ"/>
    <property type="match status" value="1"/>
</dbReference>
<dbReference type="Gene3D" id="1.25.10.10">
    <property type="entry name" value="Leucine-rich Repeat Variant"/>
    <property type="match status" value="1"/>
</dbReference>
<dbReference type="SUPFAM" id="SSF54695">
    <property type="entry name" value="POZ domain"/>
    <property type="match status" value="1"/>
</dbReference>
<feature type="repeat" description="ARM" evidence="13">
    <location>
        <begin position="1624"/>
        <end position="1666"/>
    </location>
</feature>
<dbReference type="SUPFAM" id="SSF117281">
    <property type="entry name" value="Kelch motif"/>
    <property type="match status" value="1"/>
</dbReference>
<feature type="region of interest" description="Disordered" evidence="14">
    <location>
        <begin position="1"/>
        <end position="53"/>
    </location>
</feature>
<evidence type="ECO:0000256" key="10">
    <source>
        <dbReference type="ARBA" id="ARBA00022737"/>
    </source>
</evidence>
<evidence type="ECO:0000256" key="4">
    <source>
        <dbReference type="ARBA" id="ARBA00005462"/>
    </source>
</evidence>
<feature type="domain" description="BACK" evidence="15">
    <location>
        <begin position="440"/>
        <end position="575"/>
    </location>
</feature>
<dbReference type="GO" id="GO:0005911">
    <property type="term" value="C:cell-cell junction"/>
    <property type="evidence" value="ECO:0007669"/>
    <property type="project" value="UniProtKB-ARBA"/>
</dbReference>
<dbReference type="InterPro" id="IPR015915">
    <property type="entry name" value="Kelch-typ_b-propeller"/>
</dbReference>
<dbReference type="InterPro" id="IPR011705">
    <property type="entry name" value="BACK"/>
</dbReference>
<keyword evidence="9" id="KW-0217">Developmental protein</keyword>
<dbReference type="SUPFAM" id="SSF48371">
    <property type="entry name" value="ARM repeat"/>
    <property type="match status" value="1"/>
</dbReference>
<feature type="repeat" description="ARM" evidence="13">
    <location>
        <begin position="1582"/>
        <end position="1624"/>
    </location>
</feature>
<feature type="region of interest" description="Disordered" evidence="14">
    <location>
        <begin position="146"/>
        <end position="239"/>
    </location>
</feature>
<feature type="compositionally biased region" description="Gly residues" evidence="14">
    <location>
        <begin position="208"/>
        <end position="219"/>
    </location>
</feature>
<evidence type="ECO:0000256" key="11">
    <source>
        <dbReference type="ARBA" id="ARBA00022889"/>
    </source>
</evidence>
<evidence type="ECO:0000256" key="2">
    <source>
        <dbReference type="ARBA" id="ARBA00004413"/>
    </source>
</evidence>
<dbReference type="Proteomes" id="UP001162162">
    <property type="component" value="Unassembled WGS sequence"/>
</dbReference>
<dbReference type="InterPro" id="IPR000225">
    <property type="entry name" value="Armadillo"/>
</dbReference>
<feature type="repeat" description="ARM" evidence="13">
    <location>
        <begin position="1417"/>
        <end position="1459"/>
    </location>
</feature>
<dbReference type="GO" id="GO:0005886">
    <property type="term" value="C:plasma membrane"/>
    <property type="evidence" value="ECO:0007669"/>
    <property type="project" value="UniProtKB-SubCell"/>
</dbReference>
<dbReference type="InterPro" id="IPR013284">
    <property type="entry name" value="Beta-catenin"/>
</dbReference>
<keyword evidence="6" id="KW-0880">Kelch repeat</keyword>
<dbReference type="InterPro" id="IPR011333">
    <property type="entry name" value="SKP1/BTB/POZ_sf"/>
</dbReference>
<dbReference type="Pfam" id="PF07707">
    <property type="entry name" value="BACK"/>
    <property type="match status" value="1"/>
</dbReference>
<feature type="compositionally biased region" description="Basic and acidic residues" evidence="14">
    <location>
        <begin position="25"/>
        <end position="40"/>
    </location>
</feature>
<protein>
    <recommendedName>
        <fullName evidence="5">Armadillo segment polarity protein</fullName>
    </recommendedName>
</protein>
<dbReference type="EMBL" id="JAPWTK010000423">
    <property type="protein sequence ID" value="KAJ8940547.1"/>
    <property type="molecule type" value="Genomic_DNA"/>
</dbReference>
<evidence type="ECO:0000256" key="3">
    <source>
        <dbReference type="ARBA" id="ARBA00004496"/>
    </source>
</evidence>
<accession>A0AAV8XPN2</accession>
<dbReference type="Pfam" id="PF24981">
    <property type="entry name" value="Beta-prop_ATRN-LZTR1"/>
    <property type="match status" value="1"/>
</dbReference>
<reference evidence="16" key="1">
    <citation type="journal article" date="2023" name="Insect Mol. Biol.">
        <title>Genome sequencing provides insights into the evolution of gene families encoding plant cell wall-degrading enzymes in longhorned beetles.</title>
        <authorList>
            <person name="Shin N.R."/>
            <person name="Okamura Y."/>
            <person name="Kirsch R."/>
            <person name="Pauchet Y."/>
        </authorList>
    </citation>
    <scope>NUCLEOTIDE SEQUENCE</scope>
    <source>
        <strain evidence="16">AMC_N1</strain>
    </source>
</reference>
<keyword evidence="17" id="KW-1185">Reference proteome</keyword>
<evidence type="ECO:0000256" key="9">
    <source>
        <dbReference type="ARBA" id="ARBA00022716"/>
    </source>
</evidence>
<dbReference type="GO" id="GO:0007367">
    <property type="term" value="P:segment polarity determination"/>
    <property type="evidence" value="ECO:0007669"/>
    <property type="project" value="UniProtKB-KW"/>
</dbReference>
<evidence type="ECO:0000256" key="14">
    <source>
        <dbReference type="SAM" id="MobiDB-lite"/>
    </source>
</evidence>
<dbReference type="SMART" id="SM00612">
    <property type="entry name" value="Kelch"/>
    <property type="match status" value="5"/>
</dbReference>
<organism evidence="16 17">
    <name type="scientific">Aromia moschata</name>
    <dbReference type="NCBI Taxonomy" id="1265417"/>
    <lineage>
        <taxon>Eukaryota</taxon>
        <taxon>Metazoa</taxon>
        <taxon>Ecdysozoa</taxon>
        <taxon>Arthropoda</taxon>
        <taxon>Hexapoda</taxon>
        <taxon>Insecta</taxon>
        <taxon>Pterygota</taxon>
        <taxon>Neoptera</taxon>
        <taxon>Endopterygota</taxon>
        <taxon>Coleoptera</taxon>
        <taxon>Polyphaga</taxon>
        <taxon>Cucujiformia</taxon>
        <taxon>Chrysomeloidea</taxon>
        <taxon>Cerambycidae</taxon>
        <taxon>Cerambycinae</taxon>
        <taxon>Callichromatini</taxon>
        <taxon>Aromia</taxon>
    </lineage>
</organism>
<keyword evidence="9" id="KW-0709">Segmentation polarity protein</keyword>
<dbReference type="SMART" id="SM00185">
    <property type="entry name" value="ARM"/>
    <property type="match status" value="12"/>
</dbReference>
<feature type="repeat" description="ARM" evidence="13">
    <location>
        <begin position="1375"/>
        <end position="1418"/>
    </location>
</feature>